<organism evidence="2 3">
    <name type="scientific">Halogeometricum salsisoli</name>
    <dbReference type="NCBI Taxonomy" id="2950536"/>
    <lineage>
        <taxon>Archaea</taxon>
        <taxon>Methanobacteriati</taxon>
        <taxon>Methanobacteriota</taxon>
        <taxon>Stenosarchaea group</taxon>
        <taxon>Halobacteria</taxon>
        <taxon>Halobacteriales</taxon>
        <taxon>Haloferacaceae</taxon>
        <taxon>Halogeometricum</taxon>
    </lineage>
</organism>
<dbReference type="Proteomes" id="UP001257060">
    <property type="component" value="Unassembled WGS sequence"/>
</dbReference>
<dbReference type="EMBL" id="JAMQOP010000006">
    <property type="protein sequence ID" value="MDS0301190.1"/>
    <property type="molecule type" value="Genomic_DNA"/>
</dbReference>
<dbReference type="Pfam" id="PF26485">
    <property type="entry name" value="DUF8156"/>
    <property type="match status" value="1"/>
</dbReference>
<keyword evidence="3" id="KW-1185">Reference proteome</keyword>
<sequence length="81" mass="9679">MGRTNQTYRDQVRGIEEQWSDFRRALRRRDQPHFDHLFEHAREQADAGGYLNHPNPEIPILISIAVEQERRIVELEDRVQA</sequence>
<proteinExistence type="predicted"/>
<comment type="caution">
    <text evidence="2">The sequence shown here is derived from an EMBL/GenBank/DDBJ whole genome shotgun (WGS) entry which is preliminary data.</text>
</comment>
<dbReference type="RefSeq" id="WP_310926124.1">
    <property type="nucleotide sequence ID" value="NZ_JAMQOP010000006.1"/>
</dbReference>
<evidence type="ECO:0000313" key="2">
    <source>
        <dbReference type="EMBL" id="MDS0301190.1"/>
    </source>
</evidence>
<accession>A0ABU2GK87</accession>
<protein>
    <recommendedName>
        <fullName evidence="1">DUF8156 domain-containing protein</fullName>
    </recommendedName>
</protein>
<reference evidence="2 3" key="1">
    <citation type="submission" date="2022-06" db="EMBL/GenBank/DDBJ databases">
        <title>Halogeometricum sp. a new haloarchaeum isolate from saline soil.</title>
        <authorList>
            <person name="Strakova D."/>
            <person name="Galisteo C."/>
            <person name="Sanchez-Porro C."/>
            <person name="Ventosa A."/>
        </authorList>
    </citation>
    <scope>NUCLEOTIDE SEQUENCE [LARGE SCALE GENOMIC DNA]</scope>
    <source>
        <strain evidence="2 3">S1BR25-6</strain>
    </source>
</reference>
<evidence type="ECO:0000259" key="1">
    <source>
        <dbReference type="Pfam" id="PF26485"/>
    </source>
</evidence>
<gene>
    <name evidence="2" type="ORF">NDI76_20855</name>
</gene>
<feature type="domain" description="DUF8156" evidence="1">
    <location>
        <begin position="1"/>
        <end position="80"/>
    </location>
</feature>
<evidence type="ECO:0000313" key="3">
    <source>
        <dbReference type="Proteomes" id="UP001257060"/>
    </source>
</evidence>
<dbReference type="InterPro" id="IPR058469">
    <property type="entry name" value="DUF8156"/>
</dbReference>
<name>A0ABU2GK87_9EURY</name>